<keyword evidence="5" id="KW-0808">Transferase</keyword>
<dbReference type="Proteomes" id="UP000092461">
    <property type="component" value="Unassembled WGS sequence"/>
</dbReference>
<keyword evidence="5" id="KW-0723">Serine/threonine-protein kinase</keyword>
<dbReference type="PANTHER" id="PTHR11909">
    <property type="entry name" value="CASEIN KINASE-RELATED"/>
    <property type="match status" value="1"/>
</dbReference>
<dbReference type="EC" id="2.7.11.1" evidence="1"/>
<comment type="similarity">
    <text evidence="5">Belongs to the protein kinase superfamily.</text>
</comment>
<protein>
    <recommendedName>
        <fullName evidence="1">non-specific serine/threonine protein kinase</fullName>
        <ecNumber evidence="1">2.7.11.1</ecNumber>
    </recommendedName>
</protein>
<sequence length="285" mass="33137">MDVATKDVYKNSSEFIGGKYRLLRKIGSGSFGDIYLGINIVNGEEVAIKMESKSARHPQLLYEYKLYKVLAGGVGIPHIRYYGEDRNHVVLVMDLPGPSLEDLFNFCSRHFTIKTVLMLVDQMIGRLEYLHCKSFIHRDIKPDNFLMGIGRHCNKLFLIDFGLAKKYRDVRSRLHIVYREDKNLTGTARYASINAHLGIEQSRRDDMESLGYVMMYFNRGSLPWQGLKATNKKQKYEKISEKKMSTPIEVLCKGCPAEFSMYLNYCRSLRFDEAPDYMYLRQLFR</sequence>
<dbReference type="InterPro" id="IPR008271">
    <property type="entry name" value="Ser/Thr_kinase_AS"/>
</dbReference>
<dbReference type="InterPro" id="IPR050235">
    <property type="entry name" value="CK1_Ser-Thr_kinase"/>
</dbReference>
<keyword evidence="5" id="KW-0418">Kinase</keyword>
<accession>A0A1B0CJM7</accession>
<reference evidence="7" key="1">
    <citation type="submission" date="2020-05" db="UniProtKB">
        <authorList>
            <consortium name="EnsemblMetazoa"/>
        </authorList>
    </citation>
    <scope>IDENTIFICATION</scope>
    <source>
        <strain evidence="7">Jacobina</strain>
    </source>
</reference>
<keyword evidence="8" id="KW-1185">Reference proteome</keyword>
<evidence type="ECO:0000256" key="5">
    <source>
        <dbReference type="RuleBase" id="RU000304"/>
    </source>
</evidence>
<dbReference type="EnsemblMetazoa" id="LLOJ004730-RA">
    <property type="protein sequence ID" value="LLOJ004730-PA"/>
    <property type="gene ID" value="LLOJ004730"/>
</dbReference>
<dbReference type="FunFam" id="1.10.510.10:FF:000596">
    <property type="entry name" value="CK1 family protein kinase"/>
    <property type="match status" value="1"/>
</dbReference>
<evidence type="ECO:0000313" key="7">
    <source>
        <dbReference type="EnsemblMetazoa" id="LLOJ004730-PA"/>
    </source>
</evidence>
<keyword evidence="3 4" id="KW-0067">ATP-binding</keyword>
<organism evidence="7 8">
    <name type="scientific">Lutzomyia longipalpis</name>
    <name type="common">Sand fly</name>
    <dbReference type="NCBI Taxonomy" id="7200"/>
    <lineage>
        <taxon>Eukaryota</taxon>
        <taxon>Metazoa</taxon>
        <taxon>Ecdysozoa</taxon>
        <taxon>Arthropoda</taxon>
        <taxon>Hexapoda</taxon>
        <taxon>Insecta</taxon>
        <taxon>Pterygota</taxon>
        <taxon>Neoptera</taxon>
        <taxon>Endopterygota</taxon>
        <taxon>Diptera</taxon>
        <taxon>Nematocera</taxon>
        <taxon>Psychodoidea</taxon>
        <taxon>Psychodidae</taxon>
        <taxon>Lutzomyia</taxon>
        <taxon>Lutzomyia</taxon>
    </lineage>
</organism>
<dbReference type="GO" id="GO:0004674">
    <property type="term" value="F:protein serine/threonine kinase activity"/>
    <property type="evidence" value="ECO:0007669"/>
    <property type="project" value="UniProtKB-KW"/>
</dbReference>
<evidence type="ECO:0000256" key="4">
    <source>
        <dbReference type="PROSITE-ProRule" id="PRU10141"/>
    </source>
</evidence>
<dbReference type="PROSITE" id="PS50011">
    <property type="entry name" value="PROTEIN_KINASE_DOM"/>
    <property type="match status" value="1"/>
</dbReference>
<keyword evidence="2 4" id="KW-0547">Nucleotide-binding</keyword>
<dbReference type="Gene3D" id="1.10.510.10">
    <property type="entry name" value="Transferase(Phosphotransferase) domain 1"/>
    <property type="match status" value="1"/>
</dbReference>
<dbReference type="SMART" id="SM00220">
    <property type="entry name" value="S_TKc"/>
    <property type="match status" value="1"/>
</dbReference>
<dbReference type="EMBL" id="AJWK01014755">
    <property type="status" value="NOT_ANNOTATED_CDS"/>
    <property type="molecule type" value="Genomic_DNA"/>
</dbReference>
<dbReference type="SUPFAM" id="SSF56112">
    <property type="entry name" value="Protein kinase-like (PK-like)"/>
    <property type="match status" value="1"/>
</dbReference>
<dbReference type="VEuPathDB" id="VectorBase:LLONM1_007171"/>
<proteinExistence type="inferred from homology"/>
<evidence type="ECO:0000256" key="2">
    <source>
        <dbReference type="ARBA" id="ARBA00022741"/>
    </source>
</evidence>
<evidence type="ECO:0000256" key="1">
    <source>
        <dbReference type="ARBA" id="ARBA00012513"/>
    </source>
</evidence>
<evidence type="ECO:0000313" key="8">
    <source>
        <dbReference type="Proteomes" id="UP000092461"/>
    </source>
</evidence>
<dbReference type="Pfam" id="PF00069">
    <property type="entry name" value="Pkinase"/>
    <property type="match status" value="1"/>
</dbReference>
<feature type="binding site" evidence="4">
    <location>
        <position position="49"/>
    </location>
    <ligand>
        <name>ATP</name>
        <dbReference type="ChEBI" id="CHEBI:30616"/>
    </ligand>
</feature>
<dbReference type="InterPro" id="IPR017441">
    <property type="entry name" value="Protein_kinase_ATP_BS"/>
</dbReference>
<evidence type="ECO:0000256" key="3">
    <source>
        <dbReference type="ARBA" id="ARBA00022840"/>
    </source>
</evidence>
<dbReference type="PROSITE" id="PS00108">
    <property type="entry name" value="PROTEIN_KINASE_ST"/>
    <property type="match status" value="1"/>
</dbReference>
<dbReference type="InterPro" id="IPR011009">
    <property type="entry name" value="Kinase-like_dom_sf"/>
</dbReference>
<feature type="domain" description="Protein kinase" evidence="6">
    <location>
        <begin position="20"/>
        <end position="285"/>
    </location>
</feature>
<evidence type="ECO:0000259" key="6">
    <source>
        <dbReference type="PROSITE" id="PS50011"/>
    </source>
</evidence>
<dbReference type="GO" id="GO:0005524">
    <property type="term" value="F:ATP binding"/>
    <property type="evidence" value="ECO:0007669"/>
    <property type="project" value="UniProtKB-UniRule"/>
</dbReference>
<name>A0A1B0CJM7_LUTLO</name>
<dbReference type="VEuPathDB" id="VectorBase:LLOJ004730"/>
<dbReference type="PROSITE" id="PS00107">
    <property type="entry name" value="PROTEIN_KINASE_ATP"/>
    <property type="match status" value="1"/>
</dbReference>
<dbReference type="AlphaFoldDB" id="A0A1B0CJM7"/>
<dbReference type="InterPro" id="IPR000719">
    <property type="entry name" value="Prot_kinase_dom"/>
</dbReference>